<protein>
    <submittedName>
        <fullName evidence="1">Uncharacterized protein</fullName>
    </submittedName>
</protein>
<dbReference type="EMBL" id="MN740611">
    <property type="protein sequence ID" value="QHU35737.1"/>
    <property type="molecule type" value="Genomic_DNA"/>
</dbReference>
<sequence>MEIVQVDKTNYAIFNRCNGIRKFCDYNIPKICSPFGLEEFNKITYLNLELDNGISYHSQLLGDIYKVEKELYEYMRTINGSLEWVSSIKKKDGFNPLWKIRIQKRRGRYMIKSSSAFHEIDFKHDIKIKVILQSVWIYQEKCGAIYYLDEVEQI</sequence>
<reference evidence="1" key="1">
    <citation type="journal article" date="2020" name="Nature">
        <title>Giant virus diversity and host interactions through global metagenomics.</title>
        <authorList>
            <person name="Schulz F."/>
            <person name="Roux S."/>
            <person name="Paez-Espino D."/>
            <person name="Jungbluth S."/>
            <person name="Walsh D.A."/>
            <person name="Denef V.J."/>
            <person name="McMahon K.D."/>
            <person name="Konstantinidis K.T."/>
            <person name="Eloe-Fadrosh E.A."/>
            <person name="Kyrpides N.C."/>
            <person name="Woyke T."/>
        </authorList>
    </citation>
    <scope>NUCLEOTIDE SEQUENCE</scope>
    <source>
        <strain evidence="1">GVMAG-S-1035085-51</strain>
    </source>
</reference>
<accession>A0A6C0LYJ4</accession>
<organism evidence="1">
    <name type="scientific">viral metagenome</name>
    <dbReference type="NCBI Taxonomy" id="1070528"/>
    <lineage>
        <taxon>unclassified sequences</taxon>
        <taxon>metagenomes</taxon>
        <taxon>organismal metagenomes</taxon>
    </lineage>
</organism>
<name>A0A6C0LYJ4_9ZZZZ</name>
<proteinExistence type="predicted"/>
<evidence type="ECO:0000313" key="1">
    <source>
        <dbReference type="EMBL" id="QHU35737.1"/>
    </source>
</evidence>
<dbReference type="AlphaFoldDB" id="A0A6C0LYJ4"/>